<dbReference type="Proteomes" id="UP001500037">
    <property type="component" value="Unassembled WGS sequence"/>
</dbReference>
<accession>A0ABN1WX96</accession>
<feature type="region of interest" description="Disordered" evidence="1">
    <location>
        <begin position="82"/>
        <end position="150"/>
    </location>
</feature>
<protein>
    <submittedName>
        <fullName evidence="2">Uncharacterized protein</fullName>
    </submittedName>
</protein>
<proteinExistence type="predicted"/>
<feature type="region of interest" description="Disordered" evidence="1">
    <location>
        <begin position="1"/>
        <end position="56"/>
    </location>
</feature>
<keyword evidence="3" id="KW-1185">Reference proteome</keyword>
<evidence type="ECO:0000256" key="1">
    <source>
        <dbReference type="SAM" id="MobiDB-lite"/>
    </source>
</evidence>
<reference evidence="2 3" key="1">
    <citation type="journal article" date="2019" name="Int. J. Syst. Evol. Microbiol.">
        <title>The Global Catalogue of Microorganisms (GCM) 10K type strain sequencing project: providing services to taxonomists for standard genome sequencing and annotation.</title>
        <authorList>
            <consortium name="The Broad Institute Genomics Platform"/>
            <consortium name="The Broad Institute Genome Sequencing Center for Infectious Disease"/>
            <person name="Wu L."/>
            <person name="Ma J."/>
        </authorList>
    </citation>
    <scope>NUCLEOTIDE SEQUENCE [LARGE SCALE GENOMIC DNA]</scope>
    <source>
        <strain evidence="2 3">JCM 13004</strain>
    </source>
</reference>
<name>A0ABN1WX96_9ACTN</name>
<organism evidence="2 3">
    <name type="scientific">Kitasatospora nipponensis</name>
    <dbReference type="NCBI Taxonomy" id="258049"/>
    <lineage>
        <taxon>Bacteria</taxon>
        <taxon>Bacillati</taxon>
        <taxon>Actinomycetota</taxon>
        <taxon>Actinomycetes</taxon>
        <taxon>Kitasatosporales</taxon>
        <taxon>Streptomycetaceae</taxon>
        <taxon>Kitasatospora</taxon>
    </lineage>
</organism>
<sequence length="150" mass="15924">MHGTNSLPGGTGELTGWRERVTPDRGPGPAARAGRVADRTGPNDAHRAWPTPGATTSLGDAAVIKILGDHNLWAASTYVTTRSRWMSRSDTPRSGIPRVTRRNRRWSVGGAAPPPPGGPRDPPHPNSSGKSFSRIRHDFGPPTAARGESP</sequence>
<evidence type="ECO:0000313" key="3">
    <source>
        <dbReference type="Proteomes" id="UP001500037"/>
    </source>
</evidence>
<feature type="compositionally biased region" description="Low complexity" evidence="1">
    <location>
        <begin position="24"/>
        <end position="34"/>
    </location>
</feature>
<comment type="caution">
    <text evidence="2">The sequence shown here is derived from an EMBL/GenBank/DDBJ whole genome shotgun (WGS) entry which is preliminary data.</text>
</comment>
<evidence type="ECO:0000313" key="2">
    <source>
        <dbReference type="EMBL" id="GAA1265753.1"/>
    </source>
</evidence>
<gene>
    <name evidence="2" type="ORF">GCM10009665_63630</name>
</gene>
<dbReference type="EMBL" id="BAAALF010000171">
    <property type="protein sequence ID" value="GAA1265753.1"/>
    <property type="molecule type" value="Genomic_DNA"/>
</dbReference>